<accession>A0ABP6ZWY1</accession>
<proteinExistence type="predicted"/>
<evidence type="ECO:0000313" key="2">
    <source>
        <dbReference type="EMBL" id="GAA3617484.1"/>
    </source>
</evidence>
<evidence type="ECO:0008006" key="4">
    <source>
        <dbReference type="Google" id="ProtNLM"/>
    </source>
</evidence>
<evidence type="ECO:0000256" key="1">
    <source>
        <dbReference type="SAM" id="MobiDB-lite"/>
    </source>
</evidence>
<evidence type="ECO:0000313" key="3">
    <source>
        <dbReference type="Proteomes" id="UP001501490"/>
    </source>
</evidence>
<dbReference type="Gene3D" id="3.60.15.10">
    <property type="entry name" value="Ribonuclease Z/Hydroxyacylglutathione hydrolase-like"/>
    <property type="match status" value="1"/>
</dbReference>
<dbReference type="EMBL" id="BAABAB010000014">
    <property type="protein sequence ID" value="GAA3617484.1"/>
    <property type="molecule type" value="Genomic_DNA"/>
</dbReference>
<reference evidence="3" key="1">
    <citation type="journal article" date="2019" name="Int. J. Syst. Evol. Microbiol.">
        <title>The Global Catalogue of Microorganisms (GCM) 10K type strain sequencing project: providing services to taxonomists for standard genome sequencing and annotation.</title>
        <authorList>
            <consortium name="The Broad Institute Genomics Platform"/>
            <consortium name="The Broad Institute Genome Sequencing Center for Infectious Disease"/>
            <person name="Wu L."/>
            <person name="Ma J."/>
        </authorList>
    </citation>
    <scope>NUCLEOTIDE SEQUENCE [LARGE SCALE GENOMIC DNA]</scope>
    <source>
        <strain evidence="3">JCM 16929</strain>
    </source>
</reference>
<protein>
    <recommendedName>
        <fullName evidence="4">MBL fold metallo-hydrolase</fullName>
    </recommendedName>
</protein>
<keyword evidence="3" id="KW-1185">Reference proteome</keyword>
<dbReference type="InterPro" id="IPR036866">
    <property type="entry name" value="RibonucZ/Hydroxyglut_hydro"/>
</dbReference>
<name>A0ABP6ZWY1_9ACTN</name>
<sequence>MVARTLGAMTNGTIHAVDENLFLVEGEWPVWPVVSLPGPAVLRSGARLYLIDTGAGPHLRSAVRAVAASFGRSAEVTLINSGRHPGLVGNNDLLDCLPAQTRRYLRPPDPDRPAPDAPPEWPEDLQRAYPPIRATSVPGRDLDALGDRREQRIGSTCWSGWTIADGLVAVEATSHTARLAFYLEKQRAMLLPEELALAPAWPGSDVADVLRVGQLVLELIEAGTIDTLSLGFGPPLDAGSGREAVQDLVDRARISRAAADGRITA</sequence>
<organism evidence="2 3">
    <name type="scientific">Microlunatus ginsengisoli</name>
    <dbReference type="NCBI Taxonomy" id="363863"/>
    <lineage>
        <taxon>Bacteria</taxon>
        <taxon>Bacillati</taxon>
        <taxon>Actinomycetota</taxon>
        <taxon>Actinomycetes</taxon>
        <taxon>Propionibacteriales</taxon>
        <taxon>Propionibacteriaceae</taxon>
        <taxon>Microlunatus</taxon>
    </lineage>
</organism>
<gene>
    <name evidence="2" type="ORF">GCM10022236_19610</name>
</gene>
<feature type="region of interest" description="Disordered" evidence="1">
    <location>
        <begin position="102"/>
        <end position="141"/>
    </location>
</feature>
<comment type="caution">
    <text evidence="2">The sequence shown here is derived from an EMBL/GenBank/DDBJ whole genome shotgun (WGS) entry which is preliminary data.</text>
</comment>
<dbReference type="Proteomes" id="UP001501490">
    <property type="component" value="Unassembled WGS sequence"/>
</dbReference>